<feature type="transmembrane region" description="Helical" evidence="2">
    <location>
        <begin position="258"/>
        <end position="279"/>
    </location>
</feature>
<gene>
    <name evidence="3" type="ORF">PCAL00307_LOCUS2771</name>
    <name evidence="4" type="ORF">PECAL_3P13740</name>
</gene>
<sequence>MAAEAPAAADATREEVKAAEPPAAADATRDAEQPPATGSSGTAALEALKDLPPGINGVALGCAAFANLLHVLYPNPVVVVAASMSATLWLLFLASRLAAPHRILEEAAKPRAFFTYGAWEMAFAFSWARLLLPCEFGAYAAGLLQLIVMIVFLKTCWKEGAAPEPYWNPVCMSCAATTIVAAPCLGARHWLPMGSFALALLICVIIAPPEAYAVLRDVKVSPHADVALLAAPCSISAAAFAAMKASREIVLWTPAWDAWVGGVLAGLATLYAFFTVCAVGRRRATIKPFSLVWATMTFPSAITCVVWLQYAPNVYLLWAARAVAVVDLVFIFAVVAGCGRLAVDEWRKRRAAPELSLSRVV</sequence>
<reference evidence="3" key="1">
    <citation type="submission" date="2021-01" db="EMBL/GenBank/DDBJ databases">
        <authorList>
            <person name="Corre E."/>
            <person name="Pelletier E."/>
            <person name="Niang G."/>
            <person name="Scheremetjew M."/>
            <person name="Finn R."/>
            <person name="Kale V."/>
            <person name="Holt S."/>
            <person name="Cochrane G."/>
            <person name="Meng A."/>
            <person name="Brown T."/>
            <person name="Cohen L."/>
        </authorList>
    </citation>
    <scope>NUCLEOTIDE SEQUENCE</scope>
    <source>
        <strain evidence="3">CCMP1756</strain>
    </source>
</reference>
<dbReference type="Proteomes" id="UP000789595">
    <property type="component" value="Unassembled WGS sequence"/>
</dbReference>
<keyword evidence="2" id="KW-0812">Transmembrane</keyword>
<feature type="transmembrane region" description="Helical" evidence="2">
    <location>
        <begin position="196"/>
        <end position="215"/>
    </location>
</feature>
<feature type="transmembrane region" description="Helical" evidence="2">
    <location>
        <begin position="291"/>
        <end position="310"/>
    </location>
</feature>
<organism evidence="3">
    <name type="scientific">Pelagomonas calceolata</name>
    <dbReference type="NCBI Taxonomy" id="35677"/>
    <lineage>
        <taxon>Eukaryota</taxon>
        <taxon>Sar</taxon>
        <taxon>Stramenopiles</taxon>
        <taxon>Ochrophyta</taxon>
        <taxon>Pelagophyceae</taxon>
        <taxon>Pelagomonadales</taxon>
        <taxon>Pelagomonadaceae</taxon>
        <taxon>Pelagomonas</taxon>
    </lineage>
</organism>
<name>A0A7S4E300_9STRA</name>
<feature type="transmembrane region" description="Helical" evidence="2">
    <location>
        <begin position="169"/>
        <end position="190"/>
    </location>
</feature>
<evidence type="ECO:0000256" key="2">
    <source>
        <dbReference type="SAM" id="Phobius"/>
    </source>
</evidence>
<feature type="compositionally biased region" description="Low complexity" evidence="1">
    <location>
        <begin position="1"/>
        <end position="10"/>
    </location>
</feature>
<feature type="transmembrane region" description="Helical" evidence="2">
    <location>
        <begin position="227"/>
        <end position="246"/>
    </location>
</feature>
<protein>
    <submittedName>
        <fullName evidence="3">Uncharacterized protein</fullName>
    </submittedName>
</protein>
<dbReference type="AlphaFoldDB" id="A0A7S4E300"/>
<evidence type="ECO:0000313" key="4">
    <source>
        <dbReference type="EMBL" id="CAH0371431.1"/>
    </source>
</evidence>
<accession>A0A7S4E300</accession>
<feature type="transmembrane region" description="Helical" evidence="2">
    <location>
        <begin position="316"/>
        <end position="343"/>
    </location>
</feature>
<proteinExistence type="predicted"/>
<evidence type="ECO:0000256" key="1">
    <source>
        <dbReference type="SAM" id="MobiDB-lite"/>
    </source>
</evidence>
<dbReference type="InterPro" id="IPR038665">
    <property type="entry name" value="Voltage-dep_anion_channel_sf"/>
</dbReference>
<feature type="region of interest" description="Disordered" evidence="1">
    <location>
        <begin position="1"/>
        <end position="41"/>
    </location>
</feature>
<dbReference type="EMBL" id="HBIW01003337">
    <property type="protein sequence ID" value="CAE0687337.1"/>
    <property type="molecule type" value="Transcribed_RNA"/>
</dbReference>
<dbReference type="Gene3D" id="1.50.10.150">
    <property type="entry name" value="Voltage-dependent anion channel"/>
    <property type="match status" value="1"/>
</dbReference>
<dbReference type="EMBL" id="CAKKNE010000003">
    <property type="protein sequence ID" value="CAH0371431.1"/>
    <property type="molecule type" value="Genomic_DNA"/>
</dbReference>
<feature type="transmembrane region" description="Helical" evidence="2">
    <location>
        <begin position="136"/>
        <end position="157"/>
    </location>
</feature>
<reference evidence="4" key="2">
    <citation type="submission" date="2021-11" db="EMBL/GenBank/DDBJ databases">
        <authorList>
            <consortium name="Genoscope - CEA"/>
            <person name="William W."/>
        </authorList>
    </citation>
    <scope>NUCLEOTIDE SEQUENCE</scope>
</reference>
<keyword evidence="2" id="KW-1133">Transmembrane helix</keyword>
<evidence type="ECO:0000313" key="5">
    <source>
        <dbReference type="Proteomes" id="UP000789595"/>
    </source>
</evidence>
<keyword evidence="5" id="KW-1185">Reference proteome</keyword>
<feature type="transmembrane region" description="Helical" evidence="2">
    <location>
        <begin position="77"/>
        <end position="99"/>
    </location>
</feature>
<evidence type="ECO:0000313" key="3">
    <source>
        <dbReference type="EMBL" id="CAE0687337.1"/>
    </source>
</evidence>
<keyword evidence="2" id="KW-0472">Membrane</keyword>
<feature type="transmembrane region" description="Helical" evidence="2">
    <location>
        <begin position="111"/>
        <end position="130"/>
    </location>
</feature>